<keyword evidence="3" id="KW-1185">Reference proteome</keyword>
<sequence length="202" mass="20563">MTKLDGVSPSSPGAIPIGPGAATPEPASSKPPGTLTGTVLPPSTQAVPSAQLAELARLDPVGSTHGRHRKATFAAGPSGVTAPGSAPSLRRRSPGDAEAKRAALALRPKGSVAKPVTDSTHSSTHEPPPPLDEVLTPPHEDTPTADGAQATGKTEQPAGLHEMAALHKLAEARRQLGEHCRQALSKIIEKGVEMVVEASRAA</sequence>
<dbReference type="RefSeq" id="WP_157977807.1">
    <property type="nucleotide sequence ID" value="NZ_CP139965.1"/>
</dbReference>
<gene>
    <name evidence="2" type="ORF">U0042_08095</name>
</gene>
<organism evidence="2 3">
    <name type="scientific">Paraburkholderia kururiensis</name>
    <dbReference type="NCBI Taxonomy" id="984307"/>
    <lineage>
        <taxon>Bacteria</taxon>
        <taxon>Pseudomonadati</taxon>
        <taxon>Pseudomonadota</taxon>
        <taxon>Betaproteobacteria</taxon>
        <taxon>Burkholderiales</taxon>
        <taxon>Burkholderiaceae</taxon>
        <taxon>Paraburkholderia</taxon>
    </lineage>
</organism>
<evidence type="ECO:0000313" key="2">
    <source>
        <dbReference type="EMBL" id="WQD79630.1"/>
    </source>
</evidence>
<protein>
    <submittedName>
        <fullName evidence="2">Uncharacterized protein</fullName>
    </submittedName>
</protein>
<reference evidence="2 3" key="1">
    <citation type="submission" date="2023-12" db="EMBL/GenBank/DDBJ databases">
        <title>Genome sequencing and assembly of bacterial species from a model synthetic community.</title>
        <authorList>
            <person name="Hogle S.L."/>
        </authorList>
    </citation>
    <scope>NUCLEOTIDE SEQUENCE [LARGE SCALE GENOMIC DNA]</scope>
    <source>
        <strain evidence="2 3">HAMBI 2494</strain>
    </source>
</reference>
<evidence type="ECO:0000313" key="3">
    <source>
        <dbReference type="Proteomes" id="UP001325479"/>
    </source>
</evidence>
<feature type="compositionally biased region" description="Low complexity" evidence="1">
    <location>
        <begin position="31"/>
        <end position="44"/>
    </location>
</feature>
<proteinExistence type="predicted"/>
<feature type="region of interest" description="Disordered" evidence="1">
    <location>
        <begin position="1"/>
        <end position="161"/>
    </location>
</feature>
<name>A0ABZ0WQV2_9BURK</name>
<dbReference type="EMBL" id="CP139965">
    <property type="protein sequence ID" value="WQD79630.1"/>
    <property type="molecule type" value="Genomic_DNA"/>
</dbReference>
<feature type="compositionally biased region" description="Low complexity" evidence="1">
    <location>
        <begin position="8"/>
        <end position="22"/>
    </location>
</feature>
<dbReference type="Proteomes" id="UP001325479">
    <property type="component" value="Chromosome"/>
</dbReference>
<accession>A0ABZ0WQV2</accession>
<evidence type="ECO:0000256" key="1">
    <source>
        <dbReference type="SAM" id="MobiDB-lite"/>
    </source>
</evidence>